<dbReference type="GO" id="GO:0008777">
    <property type="term" value="F:acetylornithine deacetylase activity"/>
    <property type="evidence" value="ECO:0007669"/>
    <property type="project" value="TreeGrafter"/>
</dbReference>
<evidence type="ECO:0000256" key="2">
    <source>
        <dbReference type="ARBA" id="ARBA00005691"/>
    </source>
</evidence>
<keyword evidence="6" id="KW-0479">Metal-binding</keyword>
<keyword evidence="4" id="KW-0055">Arginine biosynthesis</keyword>
<evidence type="ECO:0000313" key="11">
    <source>
        <dbReference type="EMBL" id="ARN73902.1"/>
    </source>
</evidence>
<keyword evidence="12" id="KW-1185">Reference proteome</keyword>
<dbReference type="GO" id="GO:0046872">
    <property type="term" value="F:metal ion binding"/>
    <property type="evidence" value="ECO:0007669"/>
    <property type="project" value="UniProtKB-KW"/>
</dbReference>
<evidence type="ECO:0000256" key="5">
    <source>
        <dbReference type="ARBA" id="ARBA00022605"/>
    </source>
</evidence>
<dbReference type="Pfam" id="PF07687">
    <property type="entry name" value="M20_dimer"/>
    <property type="match status" value="1"/>
</dbReference>
<feature type="domain" description="Peptidase M20 dimerisation" evidence="10">
    <location>
        <begin position="178"/>
        <end position="288"/>
    </location>
</feature>
<dbReference type="InterPro" id="IPR036264">
    <property type="entry name" value="Bact_exopeptidase_dim_dom"/>
</dbReference>
<keyword evidence="5" id="KW-0028">Amino-acid biosynthesis</keyword>
<dbReference type="Proteomes" id="UP000193450">
    <property type="component" value="Chromosome"/>
</dbReference>
<dbReference type="SUPFAM" id="SSF53187">
    <property type="entry name" value="Zn-dependent exopeptidases"/>
    <property type="match status" value="1"/>
</dbReference>
<organism evidence="11 12">
    <name type="scientific">Oceanicoccus sagamiensis</name>
    <dbReference type="NCBI Taxonomy" id="716816"/>
    <lineage>
        <taxon>Bacteria</taxon>
        <taxon>Pseudomonadati</taxon>
        <taxon>Pseudomonadota</taxon>
        <taxon>Gammaproteobacteria</taxon>
        <taxon>Cellvibrionales</taxon>
        <taxon>Spongiibacteraceae</taxon>
        <taxon>Oceanicoccus</taxon>
    </lineage>
</organism>
<dbReference type="InterPro" id="IPR011650">
    <property type="entry name" value="Peptidase_M20_dimer"/>
</dbReference>
<dbReference type="NCBIfam" id="TIGR01892">
    <property type="entry name" value="AcOrn-deacetyl"/>
    <property type="match status" value="1"/>
</dbReference>
<dbReference type="SUPFAM" id="SSF55031">
    <property type="entry name" value="Bacterial exopeptidase dimerisation domain"/>
    <property type="match status" value="1"/>
</dbReference>
<evidence type="ECO:0000259" key="10">
    <source>
        <dbReference type="Pfam" id="PF07687"/>
    </source>
</evidence>
<dbReference type="EMBL" id="CP019343">
    <property type="protein sequence ID" value="ARN73902.1"/>
    <property type="molecule type" value="Genomic_DNA"/>
</dbReference>
<evidence type="ECO:0000313" key="12">
    <source>
        <dbReference type="Proteomes" id="UP000193450"/>
    </source>
</evidence>
<dbReference type="GO" id="GO:0006526">
    <property type="term" value="P:L-arginine biosynthetic process"/>
    <property type="evidence" value="ECO:0007669"/>
    <property type="project" value="UniProtKB-KW"/>
</dbReference>
<dbReference type="PANTHER" id="PTHR43808:SF1">
    <property type="entry name" value="ACETYLORNITHINE DEACETYLASE"/>
    <property type="match status" value="1"/>
</dbReference>
<accession>A0A1X9NBT6</accession>
<keyword evidence="3" id="KW-0963">Cytoplasm</keyword>
<gene>
    <name evidence="11" type="ORF">BST96_07105</name>
</gene>
<evidence type="ECO:0000256" key="9">
    <source>
        <dbReference type="ARBA" id="ARBA00023285"/>
    </source>
</evidence>
<keyword evidence="8" id="KW-0862">Zinc</keyword>
<dbReference type="InterPro" id="IPR050072">
    <property type="entry name" value="Peptidase_M20A"/>
</dbReference>
<sequence length="383" mass="41317">MPATVPPLLTMMNELLREISVSSTSAQWDTGNRKVIDKLAGWLTTLGFDCEVIPLEGNKNKANLIATLGSGPGGLVLSGHTDTVPFNEERWAMNPLGLTEQDNKLFGLGSTDMKGFFPIAIEAAKAFLEQPLKEPLIILATADEESSMDGARELAAQGAPKARFAVIGEPTDLKPIRMHKGMMMNAITVEGRAGHSSDPSLGNNAMEAMHTVMADLLSFRAELQARYNNPLFKVTVPTLNLGCIHGGDNPNRICGQCELHFDVRALPGMNNDDVTHEISQRLAPLAKQLKVNISLRSLIKPLAPFEQNADSALVKAAEQLTGHSAESVAFATEGPLLQQLGMETIVLGPGSIDQAHQPNEYMALNQVQPAVDLLKQLIGRFCL</sequence>
<dbReference type="FunFam" id="3.30.70.360:FF:000003">
    <property type="entry name" value="Acetylornithine deacetylase"/>
    <property type="match status" value="1"/>
</dbReference>
<protein>
    <submittedName>
        <fullName evidence="11">Acetylornithine deacetylase</fullName>
    </submittedName>
</protein>
<evidence type="ECO:0000256" key="7">
    <source>
        <dbReference type="ARBA" id="ARBA00022801"/>
    </source>
</evidence>
<proteinExistence type="inferred from homology"/>
<evidence type="ECO:0000256" key="1">
    <source>
        <dbReference type="ARBA" id="ARBA00004496"/>
    </source>
</evidence>
<dbReference type="STRING" id="716816.BST96_07105"/>
<dbReference type="PANTHER" id="PTHR43808">
    <property type="entry name" value="ACETYLORNITHINE DEACETYLASE"/>
    <property type="match status" value="1"/>
</dbReference>
<dbReference type="InterPro" id="IPR002933">
    <property type="entry name" value="Peptidase_M20"/>
</dbReference>
<dbReference type="Gene3D" id="3.40.630.10">
    <property type="entry name" value="Zn peptidases"/>
    <property type="match status" value="1"/>
</dbReference>
<name>A0A1X9NBT6_9GAMM</name>
<dbReference type="AlphaFoldDB" id="A0A1X9NBT6"/>
<dbReference type="Pfam" id="PF01546">
    <property type="entry name" value="Peptidase_M20"/>
    <property type="match status" value="1"/>
</dbReference>
<dbReference type="RefSeq" id="WP_085758028.1">
    <property type="nucleotide sequence ID" value="NZ_CP019343.1"/>
</dbReference>
<dbReference type="InterPro" id="IPR010169">
    <property type="entry name" value="AcOrn-deacetyl"/>
</dbReference>
<dbReference type="KEGG" id="osg:BST96_07105"/>
<keyword evidence="7" id="KW-0378">Hydrolase</keyword>
<dbReference type="GO" id="GO:0005737">
    <property type="term" value="C:cytoplasm"/>
    <property type="evidence" value="ECO:0007669"/>
    <property type="project" value="UniProtKB-SubCell"/>
</dbReference>
<evidence type="ECO:0000256" key="8">
    <source>
        <dbReference type="ARBA" id="ARBA00022833"/>
    </source>
</evidence>
<evidence type="ECO:0000256" key="4">
    <source>
        <dbReference type="ARBA" id="ARBA00022571"/>
    </source>
</evidence>
<evidence type="ECO:0000256" key="6">
    <source>
        <dbReference type="ARBA" id="ARBA00022723"/>
    </source>
</evidence>
<comment type="similarity">
    <text evidence="2">Belongs to the peptidase M20A family. ArgE subfamily.</text>
</comment>
<dbReference type="CDD" id="cd03894">
    <property type="entry name" value="M20_ArgE"/>
    <property type="match status" value="1"/>
</dbReference>
<dbReference type="Gene3D" id="3.30.70.360">
    <property type="match status" value="1"/>
</dbReference>
<evidence type="ECO:0000256" key="3">
    <source>
        <dbReference type="ARBA" id="ARBA00022490"/>
    </source>
</evidence>
<dbReference type="OrthoDB" id="3665926at2"/>
<keyword evidence="9" id="KW-0170">Cobalt</keyword>
<reference evidence="11 12" key="1">
    <citation type="submission" date="2016-11" db="EMBL/GenBank/DDBJ databases">
        <title>Trade-off between light-utilization and light-protection in marine flavobacteria.</title>
        <authorList>
            <person name="Kumagai Y."/>
        </authorList>
    </citation>
    <scope>NUCLEOTIDE SEQUENCE [LARGE SCALE GENOMIC DNA]</scope>
    <source>
        <strain evidence="11 12">NBRC 107125</strain>
    </source>
</reference>
<comment type="subcellular location">
    <subcellularLocation>
        <location evidence="1">Cytoplasm</location>
    </subcellularLocation>
</comment>
<dbReference type="NCBIfam" id="NF003474">
    <property type="entry name" value="PRK05111.1"/>
    <property type="match status" value="1"/>
</dbReference>